<feature type="compositionally biased region" description="Low complexity" evidence="1">
    <location>
        <begin position="16"/>
        <end position="29"/>
    </location>
</feature>
<feature type="region of interest" description="Disordered" evidence="1">
    <location>
        <begin position="1"/>
        <end position="40"/>
    </location>
</feature>
<comment type="caution">
    <text evidence="2">The sequence shown here is derived from an EMBL/GenBank/DDBJ whole genome shotgun (WGS) entry which is preliminary data.</text>
</comment>
<sequence>MELCGTDDSTTGLLKRSPAPMRRAPAAVPRHSRHAAGRRDVQRRARKVEGLAAQPPLRGKNVRISETSSKELEIELFMNYNDIDILCITKHWLRGHEFIFHFGLRFYTVGPLSLPHVRWRVIKPKEVDAVWLNADKKLETQATFSSVPRTEICPEVINKDGNLVASMKFDNYDQFVDTKTGKHTLYDIVEIMYQNIDLNLEDDDVEDEEVEETEGSKHDQRRIRYFERIVFELSQCAKN</sequence>
<evidence type="ECO:0000313" key="3">
    <source>
        <dbReference type="Proteomes" id="UP000299102"/>
    </source>
</evidence>
<dbReference type="EMBL" id="BGZK01000838">
    <property type="protein sequence ID" value="GBP62321.1"/>
    <property type="molecule type" value="Genomic_DNA"/>
</dbReference>
<reference evidence="2 3" key="1">
    <citation type="journal article" date="2019" name="Commun. Biol.">
        <title>The bagworm genome reveals a unique fibroin gene that provides high tensile strength.</title>
        <authorList>
            <person name="Kono N."/>
            <person name="Nakamura H."/>
            <person name="Ohtoshi R."/>
            <person name="Tomita M."/>
            <person name="Numata K."/>
            <person name="Arakawa K."/>
        </authorList>
    </citation>
    <scope>NUCLEOTIDE SEQUENCE [LARGE SCALE GENOMIC DNA]</scope>
</reference>
<proteinExistence type="predicted"/>
<dbReference type="Proteomes" id="UP000299102">
    <property type="component" value="Unassembled WGS sequence"/>
</dbReference>
<keyword evidence="3" id="KW-1185">Reference proteome</keyword>
<accession>A0A4C1XEH4</accession>
<dbReference type="AlphaFoldDB" id="A0A4C1XEH4"/>
<organism evidence="2 3">
    <name type="scientific">Eumeta variegata</name>
    <name type="common">Bagworm moth</name>
    <name type="synonym">Eumeta japonica</name>
    <dbReference type="NCBI Taxonomy" id="151549"/>
    <lineage>
        <taxon>Eukaryota</taxon>
        <taxon>Metazoa</taxon>
        <taxon>Ecdysozoa</taxon>
        <taxon>Arthropoda</taxon>
        <taxon>Hexapoda</taxon>
        <taxon>Insecta</taxon>
        <taxon>Pterygota</taxon>
        <taxon>Neoptera</taxon>
        <taxon>Endopterygota</taxon>
        <taxon>Lepidoptera</taxon>
        <taxon>Glossata</taxon>
        <taxon>Ditrysia</taxon>
        <taxon>Tineoidea</taxon>
        <taxon>Psychidae</taxon>
        <taxon>Oiketicinae</taxon>
        <taxon>Eumeta</taxon>
    </lineage>
</organism>
<evidence type="ECO:0000256" key="1">
    <source>
        <dbReference type="SAM" id="MobiDB-lite"/>
    </source>
</evidence>
<dbReference type="OrthoDB" id="414730at2759"/>
<gene>
    <name evidence="2" type="ORF">EVAR_48494_1</name>
</gene>
<evidence type="ECO:0000313" key="2">
    <source>
        <dbReference type="EMBL" id="GBP62321.1"/>
    </source>
</evidence>
<name>A0A4C1XEH4_EUMVA</name>
<protein>
    <submittedName>
        <fullName evidence="2">Uncharacterized protein</fullName>
    </submittedName>
</protein>